<evidence type="ECO:0000313" key="2">
    <source>
        <dbReference type="EMBL" id="OSS44064.1"/>
    </source>
</evidence>
<evidence type="ECO:0000313" key="3">
    <source>
        <dbReference type="Proteomes" id="UP000193240"/>
    </source>
</evidence>
<reference evidence="2 3" key="1">
    <citation type="journal article" date="2017" name="Genome Announc.">
        <title>Genome sequence of the saprophytic ascomycete Epicoccum nigrum ICMP 19927 strain isolated from New Zealand.</title>
        <authorList>
            <person name="Fokin M."/>
            <person name="Fleetwood D."/>
            <person name="Weir B.S."/>
            <person name="Villas-Boas S.G."/>
        </authorList>
    </citation>
    <scope>NUCLEOTIDE SEQUENCE [LARGE SCALE GENOMIC DNA]</scope>
    <source>
        <strain evidence="2 3">ICMP 19927</strain>
    </source>
</reference>
<dbReference type="InParanoid" id="A0A1Y2LJ95"/>
<dbReference type="AlphaFoldDB" id="A0A1Y2LJ95"/>
<accession>A0A1Y2LJ95</accession>
<feature type="region of interest" description="Disordered" evidence="1">
    <location>
        <begin position="341"/>
        <end position="362"/>
    </location>
</feature>
<feature type="compositionally biased region" description="Basic and acidic residues" evidence="1">
    <location>
        <begin position="341"/>
        <end position="355"/>
    </location>
</feature>
<dbReference type="EMBL" id="KZ107859">
    <property type="protein sequence ID" value="OSS44064.1"/>
    <property type="molecule type" value="Genomic_DNA"/>
</dbReference>
<organism evidence="2 3">
    <name type="scientific">Epicoccum nigrum</name>
    <name type="common">Soil fungus</name>
    <name type="synonym">Epicoccum purpurascens</name>
    <dbReference type="NCBI Taxonomy" id="105696"/>
    <lineage>
        <taxon>Eukaryota</taxon>
        <taxon>Fungi</taxon>
        <taxon>Dikarya</taxon>
        <taxon>Ascomycota</taxon>
        <taxon>Pezizomycotina</taxon>
        <taxon>Dothideomycetes</taxon>
        <taxon>Pleosporomycetidae</taxon>
        <taxon>Pleosporales</taxon>
        <taxon>Pleosporineae</taxon>
        <taxon>Didymellaceae</taxon>
        <taxon>Epicoccum</taxon>
    </lineage>
</organism>
<dbReference type="Proteomes" id="UP000193240">
    <property type="component" value="Unassembled WGS sequence"/>
</dbReference>
<keyword evidence="3" id="KW-1185">Reference proteome</keyword>
<evidence type="ECO:0000256" key="1">
    <source>
        <dbReference type="SAM" id="MobiDB-lite"/>
    </source>
</evidence>
<proteinExistence type="predicted"/>
<name>A0A1Y2LJ95_EPING</name>
<protein>
    <submittedName>
        <fullName evidence="2">Uncharacterized protein</fullName>
    </submittedName>
</protein>
<sequence length="387" mass="43537">MADMTNATLGDLESYAQDRCALGLRILSDTSQYEFEQKVVFQESTGTARQCDVLYVGFYPDRPSTRVYAEFNHSTGQIIYYDGQKDVNISAVSEALKIYPESACLPKDMKHLEPFITVTYLNSAGGSRKAPRTVAQEQNRKHLTLLIKFAYLLTGRVGSISHDSPKGWSVREMFVKLCTSVQQRQDEKQRVVKKEAMNPNNKLGGMSGHSMQPTVHFDWPGQPQDSAEDAFSLSIRASKRKIVDLINCDDDTGSSMQAPQIKRRAELDTPRAFLHRSAGSNNNTMIDKADETGGVSLTNDMVRSSRALQAGPSSLEERFKTVIEPPERYAEPFEQVLRAEKERAEKADREARQANREAGQAKLEAEHWRGKFRKLMEIKVTAFLDSI</sequence>
<gene>
    <name evidence="2" type="ORF">B5807_11185</name>
</gene>